<dbReference type="PROSITE" id="PS01348">
    <property type="entry name" value="MRAY_2"/>
    <property type="match status" value="1"/>
</dbReference>
<sequence>MELYVKVILTAILLSLVLTPLLRKLSYWVGAVDHPDTRKVHSRVMPRLGGPAVFLSFLTTVILYVPLERNFQGLLLGALIILLVGIIDDIRGLSPINKLIGQIIAVLSFISFGNQVEFLTNPFDGLFYLGALSIPVTIFWMVGATNALNLIDGLDGLASGVSGIALFTFFIIALINQQVVVAIAALALLGSVIGFLKYNFYPAKIFLGDSGSLFLGYMISGLSVMGLLKGVTMVTFIIPMLVLGVPILDTFFAIVRRYKFKKPIFQADKEHLHHKLLGLGLSHKQTVLFIYLLSAGFGIGAVLFARNGFY</sequence>
<protein>
    <submittedName>
        <fullName evidence="9">Undecaprenyl-phosphate alpha-N-acetylglucosaminyl 1-phosphate transferase</fullName>
    </submittedName>
</protein>
<feature type="transmembrane region" description="Helical" evidence="8">
    <location>
        <begin position="156"/>
        <end position="175"/>
    </location>
</feature>
<feature type="binding site" evidence="7">
    <location>
        <position position="209"/>
    </location>
    <ligand>
        <name>Mg(2+)</name>
        <dbReference type="ChEBI" id="CHEBI:18420"/>
    </ligand>
</feature>
<keyword evidence="2" id="KW-1003">Cell membrane</keyword>
<keyword evidence="3 9" id="KW-0808">Transferase</keyword>
<dbReference type="RefSeq" id="WP_089022386.1">
    <property type="nucleotide sequence ID" value="NZ_NIQC01000001.1"/>
</dbReference>
<dbReference type="Pfam" id="PF00953">
    <property type="entry name" value="Glycos_transf_4"/>
    <property type="match status" value="1"/>
</dbReference>
<dbReference type="GO" id="GO:0005886">
    <property type="term" value="C:plasma membrane"/>
    <property type="evidence" value="ECO:0007669"/>
    <property type="project" value="UniProtKB-SubCell"/>
</dbReference>
<dbReference type="GO" id="GO:0071555">
    <property type="term" value="P:cell wall organization"/>
    <property type="evidence" value="ECO:0007669"/>
    <property type="project" value="TreeGrafter"/>
</dbReference>
<dbReference type="OrthoDB" id="9805475at2"/>
<comment type="cofactor">
    <cofactor evidence="7">
        <name>Mg(2+)</name>
        <dbReference type="ChEBI" id="CHEBI:18420"/>
    </cofactor>
</comment>
<comment type="caution">
    <text evidence="9">The sequence shown here is derived from an EMBL/GenBank/DDBJ whole genome shotgun (WGS) entry which is preliminary data.</text>
</comment>
<evidence type="ECO:0000256" key="1">
    <source>
        <dbReference type="ARBA" id="ARBA00004651"/>
    </source>
</evidence>
<accession>A0A226C1P0</accession>
<feature type="transmembrane region" description="Helical" evidence="8">
    <location>
        <begin position="44"/>
        <end position="65"/>
    </location>
</feature>
<keyword evidence="7" id="KW-0479">Metal-binding</keyword>
<comment type="subcellular location">
    <subcellularLocation>
        <location evidence="1">Cell membrane</location>
        <topology evidence="1">Multi-pass membrane protein</topology>
    </subcellularLocation>
</comment>
<gene>
    <name evidence="9" type="ORF">CDO51_00725</name>
</gene>
<evidence type="ECO:0000313" key="9">
    <source>
        <dbReference type="EMBL" id="OWZ84962.1"/>
    </source>
</evidence>
<dbReference type="CDD" id="cd06853">
    <property type="entry name" value="GT_WecA_like"/>
    <property type="match status" value="1"/>
</dbReference>
<dbReference type="InterPro" id="IPR018480">
    <property type="entry name" value="PNAcMuramoyl-5peptid_Trfase_CS"/>
</dbReference>
<evidence type="ECO:0000313" key="10">
    <source>
        <dbReference type="Proteomes" id="UP000214588"/>
    </source>
</evidence>
<keyword evidence="10" id="KW-1185">Reference proteome</keyword>
<evidence type="ECO:0000256" key="6">
    <source>
        <dbReference type="ARBA" id="ARBA00023136"/>
    </source>
</evidence>
<feature type="binding site" evidence="7">
    <location>
        <position position="149"/>
    </location>
    <ligand>
        <name>Mg(2+)</name>
        <dbReference type="ChEBI" id="CHEBI:18420"/>
    </ligand>
</feature>
<keyword evidence="6 8" id="KW-0472">Membrane</keyword>
<feature type="transmembrane region" description="Helical" evidence="8">
    <location>
        <begin position="234"/>
        <end position="255"/>
    </location>
</feature>
<evidence type="ECO:0000256" key="2">
    <source>
        <dbReference type="ARBA" id="ARBA00022475"/>
    </source>
</evidence>
<evidence type="ECO:0000256" key="8">
    <source>
        <dbReference type="SAM" id="Phobius"/>
    </source>
</evidence>
<evidence type="ECO:0000256" key="7">
    <source>
        <dbReference type="PIRSR" id="PIRSR600715-1"/>
    </source>
</evidence>
<feature type="transmembrane region" description="Helical" evidence="8">
    <location>
        <begin position="71"/>
        <end position="87"/>
    </location>
</feature>
<dbReference type="GO" id="GO:0046872">
    <property type="term" value="F:metal ion binding"/>
    <property type="evidence" value="ECO:0007669"/>
    <property type="project" value="UniProtKB-KW"/>
</dbReference>
<name>A0A226C1P0_9FIRM</name>
<proteinExistence type="predicted"/>
<feature type="transmembrane region" description="Helical" evidence="8">
    <location>
        <begin position="286"/>
        <end position="305"/>
    </location>
</feature>
<feature type="transmembrane region" description="Helical" evidence="8">
    <location>
        <begin position="125"/>
        <end position="144"/>
    </location>
</feature>
<feature type="transmembrane region" description="Helical" evidence="8">
    <location>
        <begin position="181"/>
        <end position="200"/>
    </location>
</feature>
<dbReference type="GO" id="GO:0044038">
    <property type="term" value="P:cell wall macromolecule biosynthetic process"/>
    <property type="evidence" value="ECO:0007669"/>
    <property type="project" value="TreeGrafter"/>
</dbReference>
<reference evidence="9 10" key="1">
    <citation type="submission" date="2017-06" db="EMBL/GenBank/DDBJ databases">
        <title>Draft Genome Sequence of Natranaerobius trueperi halophilic, alkalithermophilic bacteria from soda lakes.</title>
        <authorList>
            <person name="Zhao B."/>
        </authorList>
    </citation>
    <scope>NUCLEOTIDE SEQUENCE [LARGE SCALE GENOMIC DNA]</scope>
    <source>
        <strain evidence="9 10">DSM 18760</strain>
    </source>
</reference>
<keyword evidence="5 8" id="KW-1133">Transmembrane helix</keyword>
<dbReference type="EMBL" id="NIQC01000001">
    <property type="protein sequence ID" value="OWZ84962.1"/>
    <property type="molecule type" value="Genomic_DNA"/>
</dbReference>
<evidence type="ECO:0000256" key="5">
    <source>
        <dbReference type="ARBA" id="ARBA00022989"/>
    </source>
</evidence>
<dbReference type="PANTHER" id="PTHR22926:SF3">
    <property type="entry name" value="UNDECAPRENYL-PHOSPHATE ALPHA-N-ACETYLGLUCOSAMINYL 1-PHOSPHATE TRANSFERASE"/>
    <property type="match status" value="1"/>
</dbReference>
<dbReference type="GO" id="GO:0016780">
    <property type="term" value="F:phosphotransferase activity, for other substituted phosphate groups"/>
    <property type="evidence" value="ECO:0007669"/>
    <property type="project" value="InterPro"/>
</dbReference>
<evidence type="ECO:0000256" key="3">
    <source>
        <dbReference type="ARBA" id="ARBA00022679"/>
    </source>
</evidence>
<feature type="transmembrane region" description="Helical" evidence="8">
    <location>
        <begin position="212"/>
        <end position="228"/>
    </location>
</feature>
<feature type="transmembrane region" description="Helical" evidence="8">
    <location>
        <begin position="6"/>
        <end position="23"/>
    </location>
</feature>
<evidence type="ECO:0000256" key="4">
    <source>
        <dbReference type="ARBA" id="ARBA00022692"/>
    </source>
</evidence>
<keyword evidence="4 8" id="KW-0812">Transmembrane</keyword>
<organism evidence="9 10">
    <name type="scientific">Natranaerobius trueperi</name>
    <dbReference type="NCBI Taxonomy" id="759412"/>
    <lineage>
        <taxon>Bacteria</taxon>
        <taxon>Bacillati</taxon>
        <taxon>Bacillota</taxon>
        <taxon>Clostridia</taxon>
        <taxon>Natranaerobiales</taxon>
        <taxon>Natranaerobiaceae</taxon>
        <taxon>Natranaerobius</taxon>
    </lineage>
</organism>
<dbReference type="Proteomes" id="UP000214588">
    <property type="component" value="Unassembled WGS sequence"/>
</dbReference>
<dbReference type="AlphaFoldDB" id="A0A226C1P0"/>
<dbReference type="InterPro" id="IPR000715">
    <property type="entry name" value="Glycosyl_transferase_4"/>
</dbReference>
<dbReference type="GO" id="GO:0009103">
    <property type="term" value="P:lipopolysaccharide biosynthetic process"/>
    <property type="evidence" value="ECO:0007669"/>
    <property type="project" value="TreeGrafter"/>
</dbReference>
<dbReference type="PANTHER" id="PTHR22926">
    <property type="entry name" value="PHOSPHO-N-ACETYLMURAMOYL-PENTAPEPTIDE-TRANSFERASE"/>
    <property type="match status" value="1"/>
</dbReference>
<keyword evidence="7" id="KW-0460">Magnesium</keyword>